<proteinExistence type="inferred from homology"/>
<dbReference type="STRING" id="1249627.D779_0549"/>
<dbReference type="InterPro" id="IPR008334">
    <property type="entry name" value="5'-Nucleotdase_C"/>
</dbReference>
<dbReference type="PANTHER" id="PTHR11575:SF24">
    <property type="entry name" value="5'-NUCLEOTIDASE"/>
    <property type="match status" value="1"/>
</dbReference>
<protein>
    <submittedName>
        <fullName evidence="5">5'-nucleotidase</fullName>
    </submittedName>
</protein>
<feature type="domain" description="5'-Nucleotidase C-terminal" evidence="4">
    <location>
        <begin position="308"/>
        <end position="456"/>
    </location>
</feature>
<dbReference type="PANTHER" id="PTHR11575">
    <property type="entry name" value="5'-NUCLEOTIDASE-RELATED"/>
    <property type="match status" value="1"/>
</dbReference>
<dbReference type="Gene3D" id="3.60.21.10">
    <property type="match status" value="1"/>
</dbReference>
<dbReference type="PATRIC" id="fig|1249627.3.peg.1124"/>
<evidence type="ECO:0000313" key="5">
    <source>
        <dbReference type="EMBL" id="EXJ16080.1"/>
    </source>
</evidence>
<dbReference type="PRINTS" id="PR01607">
    <property type="entry name" value="APYRASEFAMLY"/>
</dbReference>
<dbReference type="GO" id="GO:0000166">
    <property type="term" value="F:nucleotide binding"/>
    <property type="evidence" value="ECO:0007669"/>
    <property type="project" value="UniProtKB-KW"/>
</dbReference>
<organism evidence="5 6">
    <name type="scientific">Imhoffiella purpurea</name>
    <dbReference type="NCBI Taxonomy" id="1249627"/>
    <lineage>
        <taxon>Bacteria</taxon>
        <taxon>Pseudomonadati</taxon>
        <taxon>Pseudomonadota</taxon>
        <taxon>Gammaproteobacteria</taxon>
        <taxon>Chromatiales</taxon>
        <taxon>Chromatiaceae</taxon>
        <taxon>Imhoffiella</taxon>
    </lineage>
</organism>
<dbReference type="eggNOG" id="COG0737">
    <property type="taxonomic scope" value="Bacteria"/>
</dbReference>
<evidence type="ECO:0000256" key="1">
    <source>
        <dbReference type="ARBA" id="ARBA00022729"/>
    </source>
</evidence>
<reference evidence="5 6" key="1">
    <citation type="submission" date="2012-11" db="EMBL/GenBank/DDBJ databases">
        <title>Genome assembly of Thiorhodococcus sp. AK35.</title>
        <authorList>
            <person name="Nupur N."/>
            <person name="Khatri I."/>
            <person name="Subramanian S."/>
            <person name="Pinnaka A."/>
        </authorList>
    </citation>
    <scope>NUCLEOTIDE SEQUENCE [LARGE SCALE GENOMIC DNA]</scope>
    <source>
        <strain evidence="5 6">AK35</strain>
    </source>
</reference>
<feature type="signal peptide" evidence="2">
    <location>
        <begin position="1"/>
        <end position="17"/>
    </location>
</feature>
<gene>
    <name evidence="5" type="ORF">D779_0549</name>
</gene>
<name>W9W0C5_9GAMM</name>
<evidence type="ECO:0000259" key="3">
    <source>
        <dbReference type="Pfam" id="PF00149"/>
    </source>
</evidence>
<dbReference type="AlphaFoldDB" id="W9W0C5"/>
<keyword evidence="2" id="KW-0378">Hydrolase</keyword>
<dbReference type="Proteomes" id="UP000019460">
    <property type="component" value="Unassembled WGS sequence"/>
</dbReference>
<dbReference type="EMBL" id="AONC01000015">
    <property type="protein sequence ID" value="EXJ16080.1"/>
    <property type="molecule type" value="Genomic_DNA"/>
</dbReference>
<dbReference type="SUPFAM" id="SSF55816">
    <property type="entry name" value="5'-nucleotidase (syn. UDP-sugar hydrolase), C-terminal domain"/>
    <property type="match status" value="1"/>
</dbReference>
<evidence type="ECO:0000256" key="2">
    <source>
        <dbReference type="RuleBase" id="RU362119"/>
    </source>
</evidence>
<dbReference type="Gene3D" id="3.90.780.10">
    <property type="entry name" value="5'-Nucleotidase, C-terminal domain"/>
    <property type="match status" value="1"/>
</dbReference>
<keyword evidence="6" id="KW-1185">Reference proteome</keyword>
<comment type="caution">
    <text evidence="5">The sequence shown here is derived from an EMBL/GenBank/DDBJ whole genome shotgun (WGS) entry which is preliminary data.</text>
</comment>
<dbReference type="GO" id="GO:0009166">
    <property type="term" value="P:nucleotide catabolic process"/>
    <property type="evidence" value="ECO:0007669"/>
    <property type="project" value="InterPro"/>
</dbReference>
<comment type="similarity">
    <text evidence="2">Belongs to the 5'-nucleotidase family.</text>
</comment>
<dbReference type="Pfam" id="PF00149">
    <property type="entry name" value="Metallophos"/>
    <property type="match status" value="1"/>
</dbReference>
<sequence length="499" mass="53767">MMAILLLALAGGQTAWAACRSGASLTLLHFNDFHGQLESYTDSDHASPVGGIARLAEAIDRVRAEKGSSPILLLFAGDLLQGTLTSTLFQGIPDVLMFDRIGVDAAVVGNHEFDYGQDVFRRLAAQVGFPFLTANVLVQPDPLPTRPFALFDEAGLEVAVMGLTTPELRTATHPRNIQGVTVEDPIETARRLVPELRARADLVLVLSHLGLAGDRRLATAVPGIDLIVGGHNHFLLEQPEVRGGVSIVQAGARGEWLGRMDLVCRDGRMVQSDYRLIPIDADLPEDPEMAREVERILAQADADLDEEIGATDVDLSAKRALIRRSEAVFGDLMADLARSETQSDVALFNAGGFRASIPRGRIRLKQVYEAFPFRNELVVGRLGGGQLLAALERSAKLDPDDNPGGFLQVSGLTYSIDGDRLASAAIGGEPIDPERAYTVVVPDFLAAGGDGYEVLKAMTEPRMTGRLISDMLIQAVRESGRVSPRLDGRIVRLGKEAES</sequence>
<dbReference type="InterPro" id="IPR006179">
    <property type="entry name" value="5_nucleotidase/apyrase"/>
</dbReference>
<feature type="chain" id="PRO_5005151851" evidence="2">
    <location>
        <begin position="18"/>
        <end position="499"/>
    </location>
</feature>
<feature type="domain" description="Calcineurin-like phosphoesterase" evidence="3">
    <location>
        <begin position="26"/>
        <end position="233"/>
    </location>
</feature>
<dbReference type="GO" id="GO:0016787">
    <property type="term" value="F:hydrolase activity"/>
    <property type="evidence" value="ECO:0007669"/>
    <property type="project" value="UniProtKB-KW"/>
</dbReference>
<accession>W9W0C5</accession>
<dbReference type="InterPro" id="IPR029052">
    <property type="entry name" value="Metallo-depent_PP-like"/>
</dbReference>
<keyword evidence="2" id="KW-0547">Nucleotide-binding</keyword>
<dbReference type="SUPFAM" id="SSF56300">
    <property type="entry name" value="Metallo-dependent phosphatases"/>
    <property type="match status" value="1"/>
</dbReference>
<evidence type="ECO:0000259" key="4">
    <source>
        <dbReference type="Pfam" id="PF02872"/>
    </source>
</evidence>
<dbReference type="InterPro" id="IPR036907">
    <property type="entry name" value="5'-Nucleotdase_C_sf"/>
</dbReference>
<dbReference type="GO" id="GO:0030288">
    <property type="term" value="C:outer membrane-bounded periplasmic space"/>
    <property type="evidence" value="ECO:0007669"/>
    <property type="project" value="TreeGrafter"/>
</dbReference>
<evidence type="ECO:0000313" key="6">
    <source>
        <dbReference type="Proteomes" id="UP000019460"/>
    </source>
</evidence>
<dbReference type="CDD" id="cd00845">
    <property type="entry name" value="MPP_UshA_N_like"/>
    <property type="match status" value="1"/>
</dbReference>
<keyword evidence="1 2" id="KW-0732">Signal</keyword>
<dbReference type="InterPro" id="IPR004843">
    <property type="entry name" value="Calcineurin-like_PHP"/>
</dbReference>
<dbReference type="Pfam" id="PF02872">
    <property type="entry name" value="5_nucleotid_C"/>
    <property type="match status" value="1"/>
</dbReference>